<dbReference type="PhylomeDB" id="Q17J09"/>
<dbReference type="EMBL" id="CH477235">
    <property type="protein sequence ID" value="EAT46702.1"/>
    <property type="molecule type" value="Genomic_DNA"/>
</dbReference>
<evidence type="ECO:0000313" key="2">
    <source>
        <dbReference type="Proteomes" id="UP000682892"/>
    </source>
</evidence>
<dbReference type="Proteomes" id="UP000682892">
    <property type="component" value="Unassembled WGS sequence"/>
</dbReference>
<accession>Q17J09</accession>
<dbReference type="HOGENOM" id="CLU_1908381_0_0_1"/>
<gene>
    <name evidence="1" type="ORF">AaeL_AAEL002156</name>
</gene>
<dbReference type="AlphaFoldDB" id="Q17J09"/>
<organism evidence="1 2">
    <name type="scientific">Aedes aegypti</name>
    <name type="common">Yellowfever mosquito</name>
    <name type="synonym">Culex aegypti</name>
    <dbReference type="NCBI Taxonomy" id="7159"/>
    <lineage>
        <taxon>Eukaryota</taxon>
        <taxon>Metazoa</taxon>
        <taxon>Ecdysozoa</taxon>
        <taxon>Arthropoda</taxon>
        <taxon>Hexapoda</taxon>
        <taxon>Insecta</taxon>
        <taxon>Pterygota</taxon>
        <taxon>Neoptera</taxon>
        <taxon>Endopterygota</taxon>
        <taxon>Diptera</taxon>
        <taxon>Nematocera</taxon>
        <taxon>Culicoidea</taxon>
        <taxon>Culicidae</taxon>
        <taxon>Culicinae</taxon>
        <taxon>Aedini</taxon>
        <taxon>Aedes</taxon>
        <taxon>Stegomyia</taxon>
    </lineage>
</organism>
<proteinExistence type="predicted"/>
<evidence type="ECO:0000313" key="1">
    <source>
        <dbReference type="EMBL" id="EAT46702.1"/>
    </source>
</evidence>
<protein>
    <submittedName>
        <fullName evidence="1">AAEL002156-PA</fullName>
    </submittedName>
</protein>
<reference evidence="1" key="1">
    <citation type="submission" date="2005-10" db="EMBL/GenBank/DDBJ databases">
        <authorList>
            <person name="Loftus B.J."/>
            <person name="Nene V.M."/>
            <person name="Hannick L.I."/>
            <person name="Bidwell S."/>
            <person name="Haas B."/>
            <person name="Amedeo P."/>
            <person name="Orvis J."/>
            <person name="Wortman J.R."/>
            <person name="White O.R."/>
            <person name="Salzberg S."/>
            <person name="Shumway M."/>
            <person name="Koo H."/>
            <person name="Zhao Y."/>
            <person name="Holmes M."/>
            <person name="Miller J."/>
            <person name="Schatz M."/>
            <person name="Pop M."/>
            <person name="Pai G."/>
            <person name="Utterback T."/>
            <person name="Rogers Y.-H."/>
            <person name="Kravitz S."/>
            <person name="Fraser C.M."/>
        </authorList>
    </citation>
    <scope>NUCLEOTIDE SEQUENCE</scope>
    <source>
        <strain evidence="1">Liverpool</strain>
    </source>
</reference>
<reference evidence="1" key="3">
    <citation type="submission" date="2012-09" db="EMBL/GenBank/DDBJ databases">
        <authorList>
            <consortium name="VectorBase"/>
        </authorList>
    </citation>
    <scope>NUCLEOTIDE SEQUENCE</scope>
    <source>
        <strain evidence="1">Liverpool</strain>
    </source>
</reference>
<sequence length="133" mass="15055">MAEKLYPTEALMDEVSYEVLIQKLKERLDKTDSVLLQRYNFGTKVQQAGQCKVYAGASGEDYCHLGNGGDPYKSFGEQRRCRLGSFFKHKISFDWRKRRGRSANEGGSTRFSRFGEKPTWCTTGYSTSGGSLL</sequence>
<reference evidence="1" key="2">
    <citation type="journal article" date="2007" name="Science">
        <title>Genome sequence of Aedes aegypti, a major arbovirus vector.</title>
        <authorList>
            <person name="Nene V."/>
            <person name="Wortman J.R."/>
            <person name="Lawson D."/>
            <person name="Haas B."/>
            <person name="Kodira C."/>
            <person name="Tu Z.J."/>
            <person name="Loftus B."/>
            <person name="Xi Z."/>
            <person name="Megy K."/>
            <person name="Grabherr M."/>
            <person name="Ren Q."/>
            <person name="Zdobnov E.M."/>
            <person name="Lobo N.F."/>
            <person name="Campbell K.S."/>
            <person name="Brown S.E."/>
            <person name="Bonaldo M.F."/>
            <person name="Zhu J."/>
            <person name="Sinkins S.P."/>
            <person name="Hogenkamp D.G."/>
            <person name="Amedeo P."/>
            <person name="Arensburger P."/>
            <person name="Atkinson P.W."/>
            <person name="Bidwell S."/>
            <person name="Biedler J."/>
            <person name="Birney E."/>
            <person name="Bruggner R.V."/>
            <person name="Costas J."/>
            <person name="Coy M.R."/>
            <person name="Crabtree J."/>
            <person name="Crawford M."/>
            <person name="Debruyn B."/>
            <person name="Decaprio D."/>
            <person name="Eiglmeier K."/>
            <person name="Eisenstadt E."/>
            <person name="El-Dorry H."/>
            <person name="Gelbart W.M."/>
            <person name="Gomes S.L."/>
            <person name="Hammond M."/>
            <person name="Hannick L.I."/>
            <person name="Hogan J.R."/>
            <person name="Holmes M.H."/>
            <person name="Jaffe D."/>
            <person name="Johnston J.S."/>
            <person name="Kennedy R.C."/>
            <person name="Koo H."/>
            <person name="Kravitz S."/>
            <person name="Kriventseva E.V."/>
            <person name="Kulp D."/>
            <person name="Labutti K."/>
            <person name="Lee E."/>
            <person name="Li S."/>
            <person name="Lovin D.D."/>
            <person name="Mao C."/>
            <person name="Mauceli E."/>
            <person name="Menck C.F."/>
            <person name="Miller J.R."/>
            <person name="Montgomery P."/>
            <person name="Mori A."/>
            <person name="Nascimento A.L."/>
            <person name="Naveira H.F."/>
            <person name="Nusbaum C."/>
            <person name="O'leary S."/>
            <person name="Orvis J."/>
            <person name="Pertea M."/>
            <person name="Quesneville H."/>
            <person name="Reidenbach K.R."/>
            <person name="Rogers Y.H."/>
            <person name="Roth C.W."/>
            <person name="Schneider J.R."/>
            <person name="Schatz M."/>
            <person name="Shumway M."/>
            <person name="Stanke M."/>
            <person name="Stinson E.O."/>
            <person name="Tubio J.M."/>
            <person name="Vanzee J.P."/>
            <person name="Verjovski-Almeida S."/>
            <person name="Werner D."/>
            <person name="White O."/>
            <person name="Wyder S."/>
            <person name="Zeng Q."/>
            <person name="Zhao Q."/>
            <person name="Zhao Y."/>
            <person name="Hill C.A."/>
            <person name="Raikhel A.S."/>
            <person name="Soares M.B."/>
            <person name="Knudson D.L."/>
            <person name="Lee N.H."/>
            <person name="Galagan J."/>
            <person name="Salzberg S.L."/>
            <person name="Paulsen I.T."/>
            <person name="Dimopoulos G."/>
            <person name="Collins F.H."/>
            <person name="Birren B."/>
            <person name="Fraser-Liggett C.M."/>
            <person name="Severson D.W."/>
        </authorList>
    </citation>
    <scope>NUCLEOTIDE SEQUENCE [LARGE SCALE GENOMIC DNA]</scope>
    <source>
        <strain evidence="1">Liverpool</strain>
    </source>
</reference>
<dbReference type="PaxDb" id="7159-AAEL002156-PA"/>
<name>Q17J09_AEDAE</name>